<protein>
    <submittedName>
        <fullName evidence="1">Uncharacterized protein</fullName>
    </submittedName>
</protein>
<dbReference type="Proteomes" id="UP000215002">
    <property type="component" value="Chromosome"/>
</dbReference>
<dbReference type="RefSeq" id="WP_094571762.1">
    <property type="nucleotide sequence ID" value="NZ_CP022743.1"/>
</dbReference>
<keyword evidence="2" id="KW-1185">Reference proteome</keyword>
<dbReference type="KEGG" id="muc:MuYL_3721"/>
<dbReference type="OrthoDB" id="798223at2"/>
<accession>A0A223P0J6</accession>
<organism evidence="1 2">
    <name type="scientific">Mucilaginibacter xinganensis</name>
    <dbReference type="NCBI Taxonomy" id="1234841"/>
    <lineage>
        <taxon>Bacteria</taxon>
        <taxon>Pseudomonadati</taxon>
        <taxon>Bacteroidota</taxon>
        <taxon>Sphingobacteriia</taxon>
        <taxon>Sphingobacteriales</taxon>
        <taxon>Sphingobacteriaceae</taxon>
        <taxon>Mucilaginibacter</taxon>
    </lineage>
</organism>
<proteinExistence type="predicted"/>
<gene>
    <name evidence="1" type="ORF">MuYL_3721</name>
</gene>
<reference evidence="1 2" key="1">
    <citation type="submission" date="2017-08" db="EMBL/GenBank/DDBJ databases">
        <title>Complete genome sequence of Mucilaginibacter sp. strain BJC16-A31.</title>
        <authorList>
            <consortium name="Henan University of Science and Technology"/>
            <person name="You X."/>
        </authorList>
    </citation>
    <scope>NUCLEOTIDE SEQUENCE [LARGE SCALE GENOMIC DNA]</scope>
    <source>
        <strain evidence="1 2">BJC16-A31</strain>
    </source>
</reference>
<evidence type="ECO:0000313" key="1">
    <source>
        <dbReference type="EMBL" id="ASU35606.1"/>
    </source>
</evidence>
<sequence>MGAIEVIIRDQAYRIIRNDADNYTFSVFNYATCHIIAKNDFGIWKRVQHLFGTEIIPIDEIGDIIDKDYTPWPAADGESPERRKTGS</sequence>
<dbReference type="EMBL" id="CP022743">
    <property type="protein sequence ID" value="ASU35606.1"/>
    <property type="molecule type" value="Genomic_DNA"/>
</dbReference>
<name>A0A223P0J6_9SPHI</name>
<dbReference type="AlphaFoldDB" id="A0A223P0J6"/>
<evidence type="ECO:0000313" key="2">
    <source>
        <dbReference type="Proteomes" id="UP000215002"/>
    </source>
</evidence>